<feature type="compositionally biased region" description="Basic and acidic residues" evidence="1">
    <location>
        <begin position="44"/>
        <end position="53"/>
    </location>
</feature>
<evidence type="ECO:0000313" key="3">
    <source>
        <dbReference type="EMBL" id="GAT45459.1"/>
    </source>
</evidence>
<gene>
    <name evidence="3" type="ORF">MCHLO_03038</name>
</gene>
<feature type="compositionally biased region" description="Basic residues" evidence="1">
    <location>
        <begin position="18"/>
        <end position="27"/>
    </location>
</feature>
<name>A0ABQ0L4W3_MYCCL</name>
<sequence>MSQRIHGGSEGTGEGRGHRAACGRRRMGGTSVGLGRDGVGNQARGDEGSDNIRVRTETGLHRIVFRRNAASPHTNKFYNNVSFAFPSAQAEFDESNSTSTKPPSGNFVQSCVDNTNPPGIVQHVGTVDIQDYDAIRAAMAMSRCTSSPFFSALSSLRSALASADFSSAEPSSALRMFPTHVGRFMLDAVLPHRMPFQDMITGQVKSTPPAPSTPNASRLGAAPALGASTSAAASASSQRAGRVSTQIFGVGVQPKGGSGSGYGLDVAGVAGMVANAASATVSGIVGMMGPSSGGLSLQGSSMKLQCIDQLDKADAPPIPESYIYLLGVQCIISLCEGFAAYTGPVYSTIVIQRPRAADEAVIRAPPALDLTTLPTDDPTTAQLRIVTAIIESGWPALLAALSFIIATNISDELFVEVLASYQVQVDGEWTSIQERAAERETLTGSISPPQASLARMCCFCKPRWRAVQAQHGELTKSRETARTEQWYAPTSVPVVPPSASEQPVLPETVFESVDTADPQTSLRDEDLGLAPAYSHTVPCDQTGAKARPKISPLEELADHQNIFLETLLSHHHHSALLTPCVCGKNKRTVACYDCLQSELLCTQCWLNAHRTLPTHWALVWNSRDEFFERRDFCRVRAASVAIGHNGRQCPNAAPPRSFTLVDCNGIHATAITFCRCPLPGQPLGEPEFQQLLRAGIFPGSIKEPKTGYTLAVLESFRQSRNQGKGSAQNFVKVLERLADPFFASSSLPDIYNNFLVVSRFHSHLDIILRRGHAHDLDSPIPGEADRAYPNRPVGFLGLICGACPEVGVNMPLVFECPHYLRHLIMQNTTLDGNYKANQFHKRDNGSDLCLTDGRMYFPLQAEYERIVDTYVIPPEDKEVPCKAHIGAIRHQGDVKYGNTAVSGVVACACDHAVVGSFIDMKNREAFALGSYAQRELHRHTNSPPPDPTTTTRIPRTGSYDCWCSFVVHKLKRVQTLFPKEEWLHELIKDIEGQIPADHINGHGHDCRVIWQAVYFACRAHFHGETAEMIWAFLNPLGASTRQMTGASRHDTMNYVIDAWNMSKFLRQAQLLADERLDALRLFELHMAVMADLSRQHSEDVPAWSKLSRLPKKSTAGKWESVYQHESTAVLSIDAVLVGMMAEEAQGREDTTQPEASAAKWIHEGIEIERQQRLLIALLASHREHPLDETWNTITRLRDNLNIKLTSFREQQLSIYPRLQLSALDADEPELVAIQLPSWRIKHGQRHAGSQDASDIALRDAEIKLRRSQADNGIMAVRSMSLALSATRKARELDYRGVAGKTRSQRNVQKAELLKDHEIAMYNVAVSAMITLGHITADSKEYPGPLTRRDTRRKETHLHRATGDSRLFDGTAWYAQGTTLSESTLATSVRGPDPDSAEEPRLLAGTQTLKRSGFLKSPRAAKRVKDIIPAESGSDSASDVPDSGSDTEASNTGSPIKSKSPKKKPLKKRKGDGWIWKESGAAGRVLDDEKLAAYKREADRVQWFRAEAEMYRWLEQYERKHAEMFRLITRFARDAAVWKGLADREEEAAGQRNGASCFARMQAAMYGRLEHNAREIFKSTASGAHHDWVKASSFDELVTKIDGWRVEVFRWMDELKIHRAYKDF</sequence>
<accession>A0ABQ0L4W3</accession>
<dbReference type="Proteomes" id="UP000815677">
    <property type="component" value="Unassembled WGS sequence"/>
</dbReference>
<reference evidence="3" key="1">
    <citation type="submission" date="2014-09" db="EMBL/GenBank/DDBJ databases">
        <title>Genome sequence of the luminous mushroom Mycena chlorophos for searching fungal bioluminescence genes.</title>
        <authorList>
            <person name="Tanaka Y."/>
            <person name="Kasuga D."/>
            <person name="Oba Y."/>
            <person name="Hase S."/>
            <person name="Sato K."/>
            <person name="Oba Y."/>
            <person name="Sakakibara Y."/>
        </authorList>
    </citation>
    <scope>NUCLEOTIDE SEQUENCE</scope>
</reference>
<dbReference type="EMBL" id="DF841344">
    <property type="protein sequence ID" value="GAT45459.1"/>
    <property type="molecule type" value="Genomic_DNA"/>
</dbReference>
<dbReference type="InterPro" id="IPR040521">
    <property type="entry name" value="KDZ"/>
</dbReference>
<dbReference type="Pfam" id="PF18758">
    <property type="entry name" value="KDZ"/>
    <property type="match status" value="1"/>
</dbReference>
<evidence type="ECO:0000313" key="4">
    <source>
        <dbReference type="Proteomes" id="UP000815677"/>
    </source>
</evidence>
<feature type="region of interest" description="Disordered" evidence="1">
    <location>
        <begin position="202"/>
        <end position="221"/>
    </location>
</feature>
<dbReference type="InterPro" id="IPR041457">
    <property type="entry name" value="CxC2_KDZ-assoc"/>
</dbReference>
<feature type="compositionally biased region" description="Polar residues" evidence="1">
    <location>
        <begin position="1443"/>
        <end position="1452"/>
    </location>
</feature>
<feature type="region of interest" description="Disordered" evidence="1">
    <location>
        <begin position="1383"/>
        <end position="1470"/>
    </location>
</feature>
<feature type="region of interest" description="Disordered" evidence="1">
    <location>
        <begin position="1"/>
        <end position="53"/>
    </location>
</feature>
<feature type="domain" description="CxC2-like cysteine cluster KDZ transposase-associated" evidence="2">
    <location>
        <begin position="639"/>
        <end position="739"/>
    </location>
</feature>
<evidence type="ECO:0000256" key="1">
    <source>
        <dbReference type="SAM" id="MobiDB-lite"/>
    </source>
</evidence>
<evidence type="ECO:0000259" key="2">
    <source>
        <dbReference type="Pfam" id="PF18803"/>
    </source>
</evidence>
<keyword evidence="4" id="KW-1185">Reference proteome</keyword>
<proteinExistence type="predicted"/>
<feature type="compositionally biased region" description="Basic residues" evidence="1">
    <location>
        <begin position="1458"/>
        <end position="1469"/>
    </location>
</feature>
<dbReference type="Pfam" id="PF18803">
    <property type="entry name" value="CxC2"/>
    <property type="match status" value="1"/>
</dbReference>
<organism evidence="3 4">
    <name type="scientific">Mycena chlorophos</name>
    <name type="common">Agaric fungus</name>
    <name type="synonym">Agaricus chlorophos</name>
    <dbReference type="NCBI Taxonomy" id="658473"/>
    <lineage>
        <taxon>Eukaryota</taxon>
        <taxon>Fungi</taxon>
        <taxon>Dikarya</taxon>
        <taxon>Basidiomycota</taxon>
        <taxon>Agaricomycotina</taxon>
        <taxon>Agaricomycetes</taxon>
        <taxon>Agaricomycetidae</taxon>
        <taxon>Agaricales</taxon>
        <taxon>Marasmiineae</taxon>
        <taxon>Mycenaceae</taxon>
        <taxon>Mycena</taxon>
    </lineage>
</organism>
<protein>
    <recommendedName>
        <fullName evidence="2">CxC2-like cysteine cluster KDZ transposase-associated domain-containing protein</fullName>
    </recommendedName>
</protein>